<evidence type="ECO:0000313" key="5">
    <source>
        <dbReference type="EMBL" id="SNS90718.1"/>
    </source>
</evidence>
<name>A0A239IBS4_9BACT</name>
<keyword evidence="3" id="KW-0067">ATP-binding</keyword>
<keyword evidence="6" id="KW-1185">Reference proteome</keyword>
<dbReference type="Gene3D" id="2.40.100.10">
    <property type="entry name" value="Cyclophilin-like"/>
    <property type="match status" value="1"/>
</dbReference>
<dbReference type="GO" id="GO:0005524">
    <property type="term" value="F:ATP binding"/>
    <property type="evidence" value="ECO:0007669"/>
    <property type="project" value="UniProtKB-KW"/>
</dbReference>
<dbReference type="NCBIfam" id="TIGR00370">
    <property type="entry name" value="5-oxoprolinase subunit PxpB"/>
    <property type="match status" value="1"/>
</dbReference>
<evidence type="ECO:0000256" key="1">
    <source>
        <dbReference type="ARBA" id="ARBA00022741"/>
    </source>
</evidence>
<reference evidence="6" key="1">
    <citation type="submission" date="2017-06" db="EMBL/GenBank/DDBJ databases">
        <authorList>
            <person name="Varghese N."/>
            <person name="Submissions S."/>
        </authorList>
    </citation>
    <scope>NUCLEOTIDE SEQUENCE [LARGE SCALE GENOMIC DNA]</scope>
    <source>
        <strain evidence="6">NKM1</strain>
    </source>
</reference>
<proteinExistence type="predicted"/>
<feature type="domain" description="Carboxyltransferase" evidence="4">
    <location>
        <begin position="4"/>
        <end position="213"/>
    </location>
</feature>
<keyword evidence="1" id="KW-0547">Nucleotide-binding</keyword>
<dbReference type="InterPro" id="IPR029000">
    <property type="entry name" value="Cyclophilin-like_dom_sf"/>
</dbReference>
<evidence type="ECO:0000313" key="6">
    <source>
        <dbReference type="Proteomes" id="UP000198432"/>
    </source>
</evidence>
<organism evidence="5 6">
    <name type="scientific">Pontibacter ummariensis</name>
    <dbReference type="NCBI Taxonomy" id="1610492"/>
    <lineage>
        <taxon>Bacteria</taxon>
        <taxon>Pseudomonadati</taxon>
        <taxon>Bacteroidota</taxon>
        <taxon>Cytophagia</taxon>
        <taxon>Cytophagales</taxon>
        <taxon>Hymenobacteraceae</taxon>
        <taxon>Pontibacter</taxon>
    </lineage>
</organism>
<gene>
    <name evidence="5" type="ORF">SAMN06296052_11679</name>
</gene>
<dbReference type="SUPFAM" id="SSF50891">
    <property type="entry name" value="Cyclophilin-like"/>
    <property type="match status" value="1"/>
</dbReference>
<sequence>MQAFRLYPLGDTAIVVQLGHEINDKTHAKVRAFAAYLEQFPFTGMLEYVPAFTTVTIYYNPWVVSERGSLDPYEKVTSVIQTMLFFSGDGVKKQVERVVEIPVLYGGEYGPDLEFVATHNALTPEEVIAIHASTDYQAYMIGFAPGFPYLGGMNARIAAPRKETPLASIPAGSVGIAGKQTGIYPIATPGGWQLIGRTPLSLFDPARECPSLLKAGDRIRFVPISEEEYQRRKEQGQ</sequence>
<keyword evidence="2" id="KW-0378">Hydrolase</keyword>
<dbReference type="SUPFAM" id="SSF160467">
    <property type="entry name" value="PH0987 N-terminal domain-like"/>
    <property type="match status" value="1"/>
</dbReference>
<dbReference type="InterPro" id="IPR010016">
    <property type="entry name" value="PxpB"/>
</dbReference>
<dbReference type="Proteomes" id="UP000198432">
    <property type="component" value="Unassembled WGS sequence"/>
</dbReference>
<dbReference type="PANTHER" id="PTHR34698">
    <property type="entry name" value="5-OXOPROLINASE SUBUNIT B"/>
    <property type="match status" value="1"/>
</dbReference>
<dbReference type="EMBL" id="FZOQ01000016">
    <property type="protein sequence ID" value="SNS90718.1"/>
    <property type="molecule type" value="Genomic_DNA"/>
</dbReference>
<dbReference type="Gene3D" id="3.30.1360.40">
    <property type="match status" value="1"/>
</dbReference>
<dbReference type="AlphaFoldDB" id="A0A239IBS4"/>
<evidence type="ECO:0000259" key="4">
    <source>
        <dbReference type="SMART" id="SM00796"/>
    </source>
</evidence>
<dbReference type="Pfam" id="PF02682">
    <property type="entry name" value="CT_C_D"/>
    <property type="match status" value="1"/>
</dbReference>
<protein>
    <submittedName>
        <fullName evidence="5">Inhibitor of KinA</fullName>
    </submittedName>
</protein>
<accession>A0A239IBS4</accession>
<dbReference type="SMART" id="SM00796">
    <property type="entry name" value="AHS1"/>
    <property type="match status" value="1"/>
</dbReference>
<evidence type="ECO:0000256" key="2">
    <source>
        <dbReference type="ARBA" id="ARBA00022801"/>
    </source>
</evidence>
<dbReference type="InterPro" id="IPR003833">
    <property type="entry name" value="CT_C_D"/>
</dbReference>
<dbReference type="PANTHER" id="PTHR34698:SF2">
    <property type="entry name" value="5-OXOPROLINASE SUBUNIT B"/>
    <property type="match status" value="1"/>
</dbReference>
<evidence type="ECO:0000256" key="3">
    <source>
        <dbReference type="ARBA" id="ARBA00022840"/>
    </source>
</evidence>
<dbReference type="GO" id="GO:0016787">
    <property type="term" value="F:hydrolase activity"/>
    <property type="evidence" value="ECO:0007669"/>
    <property type="project" value="UniProtKB-KW"/>
</dbReference>